<dbReference type="Proteomes" id="UP000824540">
    <property type="component" value="Unassembled WGS sequence"/>
</dbReference>
<evidence type="ECO:0000256" key="1">
    <source>
        <dbReference type="ARBA" id="ARBA00004498"/>
    </source>
</evidence>
<feature type="region of interest" description="Disordered" evidence="3">
    <location>
        <begin position="1"/>
        <end position="46"/>
    </location>
</feature>
<reference evidence="4" key="1">
    <citation type="thesis" date="2021" institute="BYU ScholarsArchive" country="Provo, UT, USA">
        <title>Applications of and Algorithms for Genome Assembly and Genomic Analyses with an Emphasis on Marine Teleosts.</title>
        <authorList>
            <person name="Pickett B.D."/>
        </authorList>
    </citation>
    <scope>NUCLEOTIDE SEQUENCE</scope>
    <source>
        <strain evidence="4">HI-2016</strain>
    </source>
</reference>
<dbReference type="GO" id="GO:0005615">
    <property type="term" value="C:extracellular space"/>
    <property type="evidence" value="ECO:0007669"/>
    <property type="project" value="TreeGrafter"/>
</dbReference>
<dbReference type="EMBL" id="JAFBMS010000066">
    <property type="protein sequence ID" value="KAG9338514.1"/>
    <property type="molecule type" value="Genomic_DNA"/>
</dbReference>
<evidence type="ECO:0000313" key="5">
    <source>
        <dbReference type="Proteomes" id="UP000824540"/>
    </source>
</evidence>
<organism evidence="4 5">
    <name type="scientific">Albula glossodonta</name>
    <name type="common">roundjaw bonefish</name>
    <dbReference type="NCBI Taxonomy" id="121402"/>
    <lineage>
        <taxon>Eukaryota</taxon>
        <taxon>Metazoa</taxon>
        <taxon>Chordata</taxon>
        <taxon>Craniata</taxon>
        <taxon>Vertebrata</taxon>
        <taxon>Euteleostomi</taxon>
        <taxon>Actinopterygii</taxon>
        <taxon>Neopterygii</taxon>
        <taxon>Teleostei</taxon>
        <taxon>Albuliformes</taxon>
        <taxon>Albulidae</taxon>
        <taxon>Albula</taxon>
    </lineage>
</organism>
<name>A0A8T2NEU6_9TELE</name>
<accession>A0A8T2NEU6</accession>
<proteinExistence type="predicted"/>
<dbReference type="PANTHER" id="PTHR24023:SF1082">
    <property type="entry name" value="COLLAGEN TRIPLE HELIX REPEAT"/>
    <property type="match status" value="1"/>
</dbReference>
<gene>
    <name evidence="4" type="ORF">JZ751_025749</name>
</gene>
<dbReference type="GO" id="GO:0031012">
    <property type="term" value="C:extracellular matrix"/>
    <property type="evidence" value="ECO:0007669"/>
    <property type="project" value="TreeGrafter"/>
</dbReference>
<keyword evidence="5" id="KW-1185">Reference proteome</keyword>
<keyword evidence="2" id="KW-0272">Extracellular matrix</keyword>
<protein>
    <submittedName>
        <fullName evidence="4">Uncharacterized protein</fullName>
    </submittedName>
</protein>
<evidence type="ECO:0000313" key="4">
    <source>
        <dbReference type="EMBL" id="KAG9338514.1"/>
    </source>
</evidence>
<dbReference type="AlphaFoldDB" id="A0A8T2NEU6"/>
<dbReference type="PANTHER" id="PTHR24023">
    <property type="entry name" value="COLLAGEN ALPHA"/>
    <property type="match status" value="1"/>
</dbReference>
<comment type="subcellular location">
    <subcellularLocation>
        <location evidence="1">Secreted</location>
        <location evidence="1">Extracellular space</location>
        <location evidence="1">Extracellular matrix</location>
    </subcellularLocation>
</comment>
<sequence>CLQGSSGLPGPPGEKGREGRSSGIPGPVGQKGERGPPGIPGPKGIKLYATAPKELKGEPGDIGEKGCQGFPLKVTKVDRVLRASKEILDFQVSRGPQGQRERRVIQAPQVLQGRWSTLGWEDRYSLVHLALQDPKVYLDAQMESQGTLGPQVTRAPLVSPILQEASRGLQGKRERRGGSAPQECMDDMDRQGTRGGLVPAQGMILTSLVFLGFPASQDSPACMETPALKETQATKGKGVSRVHLALMGDQVTRVSLGKREKQAVCNQEGTWSTWSTGASWILRAQGPEGPQGMACQAGRGNRALMAFLDLKATQGQLVCQGSLVLDNRVSQDRRAITGLRASRAHLDHLEKKGSRVQLRLTEVIQVPKVFWVSQGHLEHQVWAQDCPECQADMVNLGRRGKRARSHQGNMVTKEK</sequence>
<evidence type="ECO:0000256" key="3">
    <source>
        <dbReference type="SAM" id="MobiDB-lite"/>
    </source>
</evidence>
<feature type="non-terminal residue" evidence="4">
    <location>
        <position position="415"/>
    </location>
</feature>
<keyword evidence="2" id="KW-0964">Secreted</keyword>
<feature type="non-terminal residue" evidence="4">
    <location>
        <position position="1"/>
    </location>
</feature>
<dbReference type="InterPro" id="IPR050149">
    <property type="entry name" value="Collagen_superfamily"/>
</dbReference>
<comment type="caution">
    <text evidence="4">The sequence shown here is derived from an EMBL/GenBank/DDBJ whole genome shotgun (WGS) entry which is preliminary data.</text>
</comment>
<evidence type="ECO:0000256" key="2">
    <source>
        <dbReference type="ARBA" id="ARBA00022530"/>
    </source>
</evidence>